<dbReference type="NCBIfam" id="TIGR01256">
    <property type="entry name" value="modA"/>
    <property type="match status" value="1"/>
</dbReference>
<dbReference type="InterPro" id="IPR050682">
    <property type="entry name" value="ModA/WtpA"/>
</dbReference>
<dbReference type="SUPFAM" id="SSF53850">
    <property type="entry name" value="Periplasmic binding protein-like II"/>
    <property type="match status" value="1"/>
</dbReference>
<sequence length="252" mass="24919">MSAAAAAVLVVAGCGSGAGDGGSAAPPEERTLTVFAAASLTEAFGRLEPQFEQARPGVDVVSNFGASSDLAQQIVNGGPADVFAAANTSTMQTVVDAGLVDGEPAVFATNVLEIVTPPGNPAGVTSFADLARPDLQVVVCAPQVPCGSATERIEQATGVTLSPVSEEPDVKSTLAKVTSGNADAGLVYATDVAAAGDDVQGIEFPEAAQAVNDYPIAVIADAPSADLAREFQEFVAGADGRAALGAAGFGSP</sequence>
<dbReference type="PIRSF" id="PIRSF004846">
    <property type="entry name" value="ModA"/>
    <property type="match status" value="1"/>
</dbReference>
<proteinExistence type="inferred from homology"/>
<keyword evidence="4" id="KW-0500">Molybdenum</keyword>
<gene>
    <name evidence="5" type="ORF">FB558_2443</name>
</gene>
<comment type="similarity">
    <text evidence="1">Belongs to the bacterial solute-binding protein ModA family.</text>
</comment>
<feature type="binding site" evidence="4">
    <location>
        <position position="39"/>
    </location>
    <ligand>
        <name>molybdate</name>
        <dbReference type="ChEBI" id="CHEBI:36264"/>
    </ligand>
</feature>
<evidence type="ECO:0000256" key="3">
    <source>
        <dbReference type="ARBA" id="ARBA00022729"/>
    </source>
</evidence>
<dbReference type="PANTHER" id="PTHR30632:SF0">
    <property type="entry name" value="SULFATE-BINDING PROTEIN"/>
    <property type="match status" value="1"/>
</dbReference>
<keyword evidence="3" id="KW-0732">Signal</keyword>
<dbReference type="Proteomes" id="UP000315677">
    <property type="component" value="Unassembled WGS sequence"/>
</dbReference>
<keyword evidence="6" id="KW-1185">Reference proteome</keyword>
<dbReference type="CDD" id="cd13538">
    <property type="entry name" value="PBP2_ModA_like_1"/>
    <property type="match status" value="1"/>
</dbReference>
<feature type="binding site" evidence="4">
    <location>
        <position position="170"/>
    </location>
    <ligand>
        <name>molybdate</name>
        <dbReference type="ChEBI" id="CHEBI:36264"/>
    </ligand>
</feature>
<evidence type="ECO:0000256" key="1">
    <source>
        <dbReference type="ARBA" id="ARBA00009175"/>
    </source>
</evidence>
<organism evidence="5 6">
    <name type="scientific">Pseudonocardia kunmingensis</name>
    <dbReference type="NCBI Taxonomy" id="630975"/>
    <lineage>
        <taxon>Bacteria</taxon>
        <taxon>Bacillati</taxon>
        <taxon>Actinomycetota</taxon>
        <taxon>Actinomycetes</taxon>
        <taxon>Pseudonocardiales</taxon>
        <taxon>Pseudonocardiaceae</taxon>
        <taxon>Pseudonocardia</taxon>
    </lineage>
</organism>
<accession>A0A543E245</accession>
<reference evidence="5 6" key="1">
    <citation type="submission" date="2019-06" db="EMBL/GenBank/DDBJ databases">
        <title>Sequencing the genomes of 1000 actinobacteria strains.</title>
        <authorList>
            <person name="Klenk H.-P."/>
        </authorList>
    </citation>
    <scope>NUCLEOTIDE SEQUENCE [LARGE SCALE GENOMIC DNA]</scope>
    <source>
        <strain evidence="5 6">DSM 45301</strain>
    </source>
</reference>
<evidence type="ECO:0000313" key="5">
    <source>
        <dbReference type="EMBL" id="TQM15653.1"/>
    </source>
</evidence>
<dbReference type="Pfam" id="PF13531">
    <property type="entry name" value="SBP_bac_11"/>
    <property type="match status" value="1"/>
</dbReference>
<evidence type="ECO:0000313" key="6">
    <source>
        <dbReference type="Proteomes" id="UP000315677"/>
    </source>
</evidence>
<dbReference type="GO" id="GO:0030973">
    <property type="term" value="F:molybdate ion binding"/>
    <property type="evidence" value="ECO:0007669"/>
    <property type="project" value="TreeGrafter"/>
</dbReference>
<dbReference type="AlphaFoldDB" id="A0A543E245"/>
<evidence type="ECO:0000256" key="2">
    <source>
        <dbReference type="ARBA" id="ARBA00022723"/>
    </source>
</evidence>
<name>A0A543E245_9PSEU</name>
<protein>
    <submittedName>
        <fullName evidence="5">Molybdate transport system substrate-binding protein</fullName>
    </submittedName>
</protein>
<dbReference type="EMBL" id="VFPA01000001">
    <property type="protein sequence ID" value="TQM15653.1"/>
    <property type="molecule type" value="Genomic_DNA"/>
</dbReference>
<dbReference type="GO" id="GO:0015689">
    <property type="term" value="P:molybdate ion transport"/>
    <property type="evidence" value="ECO:0007669"/>
    <property type="project" value="InterPro"/>
</dbReference>
<comment type="caution">
    <text evidence="5">The sequence shown here is derived from an EMBL/GenBank/DDBJ whole genome shotgun (WGS) entry which is preliminary data.</text>
</comment>
<dbReference type="PANTHER" id="PTHR30632">
    <property type="entry name" value="MOLYBDATE-BINDING PERIPLASMIC PROTEIN"/>
    <property type="match status" value="1"/>
</dbReference>
<dbReference type="InterPro" id="IPR005950">
    <property type="entry name" value="ModA"/>
</dbReference>
<keyword evidence="2 4" id="KW-0479">Metal-binding</keyword>
<dbReference type="Gene3D" id="3.40.190.10">
    <property type="entry name" value="Periplasmic binding protein-like II"/>
    <property type="match status" value="2"/>
</dbReference>
<dbReference type="OrthoDB" id="9785015at2"/>
<evidence type="ECO:0000256" key="4">
    <source>
        <dbReference type="PIRSR" id="PIRSR004846-1"/>
    </source>
</evidence>
<feature type="binding site" evidence="4">
    <location>
        <position position="67"/>
    </location>
    <ligand>
        <name>molybdate</name>
        <dbReference type="ChEBI" id="CHEBI:36264"/>
    </ligand>
</feature>
<feature type="binding site" evidence="4">
    <location>
        <position position="188"/>
    </location>
    <ligand>
        <name>molybdate</name>
        <dbReference type="ChEBI" id="CHEBI:36264"/>
    </ligand>
</feature>
<dbReference type="GO" id="GO:0046872">
    <property type="term" value="F:metal ion binding"/>
    <property type="evidence" value="ECO:0007669"/>
    <property type="project" value="UniProtKB-KW"/>
</dbReference>